<name>A0ABD7EJM4_AERJA</name>
<feature type="transmembrane region" description="Helical" evidence="8">
    <location>
        <begin position="362"/>
        <end position="385"/>
    </location>
</feature>
<keyword evidence="2" id="KW-1003">Cell membrane</keyword>
<evidence type="ECO:0000313" key="10">
    <source>
        <dbReference type="EMBL" id="QWL61238.1"/>
    </source>
</evidence>
<dbReference type="GO" id="GO:0009103">
    <property type="term" value="P:lipopolysaccharide biosynthetic process"/>
    <property type="evidence" value="ECO:0007669"/>
    <property type="project" value="UniProtKB-ARBA"/>
</dbReference>
<feature type="transmembrane region" description="Helical" evidence="8">
    <location>
        <begin position="213"/>
        <end position="233"/>
    </location>
</feature>
<dbReference type="Pfam" id="PF02366">
    <property type="entry name" value="PMT"/>
    <property type="match status" value="1"/>
</dbReference>
<sequence>MPRPEISGRKLGWMLLLVTLVLLFGQFDHQLWTPDEPREAAIALEMYRSGDWVVPTLGGRSFIEKPPLFYMAALPFFDGFASWLGITNTLRLAGVVWAAGMLLFTGLLAYRLLGNRSAALWSVIALGTMEGFIINTHWIRTDSALAFFVVFTLWAFAEYYLAHRNLMAIIAGVGLAGCFMAKGPIGPLTVFFGWLPLFLFAARKAVNEKSVPVFIFQHLPVLLFFILPVAAWVRELINHTDGDALWHEWFWQNQVGRLTGTSTELGHIKKGAYLYYLWGMVEYTIPWLPFIFYWGWQTVKQREWSRERLFLLCWALGTLLLLTISSTKRTLYLFPLLPVFAIMLGQVSLSWPVWAARYGRGWLYFMLLFCVVIIALPLLGLPLPLPLPFASQIPAEVQLAASKLGWRYIPAIILFVMALELLLRRKEVHGAIHVTSSVAIMFLLTFALVYPLIDAAKGVSGKMTHLLEGIPLETRDRIAGWRLGETELGLLSVYEEMQVVNLDGQGVRDVLACHDARFDAVLVNGTAQEMANLLEGIPYRQLVQTSLRSDKGQLLTLVAAEQCH</sequence>
<evidence type="ECO:0000256" key="4">
    <source>
        <dbReference type="ARBA" id="ARBA00022679"/>
    </source>
</evidence>
<evidence type="ECO:0000256" key="2">
    <source>
        <dbReference type="ARBA" id="ARBA00022475"/>
    </source>
</evidence>
<feature type="transmembrane region" description="Helical" evidence="8">
    <location>
        <begin position="145"/>
        <end position="162"/>
    </location>
</feature>
<organism evidence="10 11">
    <name type="scientific">Aeromonas jandaei</name>
    <dbReference type="NCBI Taxonomy" id="650"/>
    <lineage>
        <taxon>Bacteria</taxon>
        <taxon>Pseudomonadati</taxon>
        <taxon>Pseudomonadota</taxon>
        <taxon>Gammaproteobacteria</taxon>
        <taxon>Aeromonadales</taxon>
        <taxon>Aeromonadaceae</taxon>
        <taxon>Aeromonas</taxon>
    </lineage>
</organism>
<evidence type="ECO:0000259" key="9">
    <source>
        <dbReference type="Pfam" id="PF02366"/>
    </source>
</evidence>
<comment type="subcellular location">
    <subcellularLocation>
        <location evidence="1">Cell membrane</location>
        <topology evidence="1">Multi-pass membrane protein</topology>
    </subcellularLocation>
</comment>
<feature type="transmembrane region" description="Helical" evidence="8">
    <location>
        <begin position="68"/>
        <end position="86"/>
    </location>
</feature>
<dbReference type="GO" id="GO:0016757">
    <property type="term" value="F:glycosyltransferase activity"/>
    <property type="evidence" value="ECO:0007669"/>
    <property type="project" value="UniProtKB-KW"/>
</dbReference>
<feature type="transmembrane region" description="Helical" evidence="8">
    <location>
        <begin position="12"/>
        <end position="27"/>
    </location>
</feature>
<keyword evidence="3" id="KW-0328">Glycosyltransferase</keyword>
<feature type="transmembrane region" description="Helical" evidence="8">
    <location>
        <begin position="93"/>
        <end position="113"/>
    </location>
</feature>
<protein>
    <submittedName>
        <fullName evidence="10">Phospholipid carrier-dependent glycosyltransferase</fullName>
    </submittedName>
</protein>
<feature type="transmembrane region" description="Helical" evidence="8">
    <location>
        <begin position="273"/>
        <end position="296"/>
    </location>
</feature>
<dbReference type="GO" id="GO:0005886">
    <property type="term" value="C:plasma membrane"/>
    <property type="evidence" value="ECO:0007669"/>
    <property type="project" value="UniProtKB-SubCell"/>
</dbReference>
<dbReference type="InterPro" id="IPR003342">
    <property type="entry name" value="ArnT-like_N"/>
</dbReference>
<dbReference type="PANTHER" id="PTHR33908">
    <property type="entry name" value="MANNOSYLTRANSFERASE YKCB-RELATED"/>
    <property type="match status" value="1"/>
</dbReference>
<keyword evidence="4" id="KW-0808">Transferase</keyword>
<reference evidence="10 11" key="1">
    <citation type="journal article" date="2021" name="Front. Microbiol.">
        <title>Prevalence and Genetic Analysis of Chromosomal mcr-3/7 in Aeromonas From U.S. Animal-Derived Samples.</title>
        <authorList>
            <person name="Wang Y."/>
            <person name="Hou N."/>
            <person name="Rasooly R."/>
            <person name="Gu Y."/>
            <person name="He X."/>
        </authorList>
    </citation>
    <scope>NUCLEOTIDE SEQUENCE [LARGE SCALE GENOMIC DNA]</scope>
    <source>
        <strain evidence="10 11">4608</strain>
    </source>
</reference>
<evidence type="ECO:0000256" key="8">
    <source>
        <dbReference type="SAM" id="Phobius"/>
    </source>
</evidence>
<keyword evidence="7 8" id="KW-0472">Membrane</keyword>
<evidence type="ECO:0000256" key="7">
    <source>
        <dbReference type="ARBA" id="ARBA00023136"/>
    </source>
</evidence>
<dbReference type="EMBL" id="CP053881">
    <property type="protein sequence ID" value="QWL61238.1"/>
    <property type="molecule type" value="Genomic_DNA"/>
</dbReference>
<dbReference type="AlphaFoldDB" id="A0ABD7EJM4"/>
<evidence type="ECO:0000256" key="3">
    <source>
        <dbReference type="ARBA" id="ARBA00022676"/>
    </source>
</evidence>
<keyword evidence="5 8" id="KW-0812">Transmembrane</keyword>
<feature type="transmembrane region" description="Helical" evidence="8">
    <location>
        <begin position="308"/>
        <end position="326"/>
    </location>
</feature>
<keyword evidence="6 8" id="KW-1133">Transmembrane helix</keyword>
<evidence type="ECO:0000256" key="5">
    <source>
        <dbReference type="ARBA" id="ARBA00022692"/>
    </source>
</evidence>
<feature type="transmembrane region" description="Helical" evidence="8">
    <location>
        <begin position="168"/>
        <end position="201"/>
    </location>
</feature>
<gene>
    <name evidence="10" type="ORF">HQ399_02800</name>
</gene>
<proteinExistence type="predicted"/>
<feature type="transmembrane region" description="Helical" evidence="8">
    <location>
        <begin position="332"/>
        <end position="355"/>
    </location>
</feature>
<evidence type="ECO:0000313" key="11">
    <source>
        <dbReference type="Proteomes" id="UP000679312"/>
    </source>
</evidence>
<feature type="transmembrane region" description="Helical" evidence="8">
    <location>
        <begin position="430"/>
        <end position="453"/>
    </location>
</feature>
<dbReference type="RefSeq" id="WP_215802848.1">
    <property type="nucleotide sequence ID" value="NZ_CP053881.1"/>
</dbReference>
<feature type="transmembrane region" description="Helical" evidence="8">
    <location>
        <begin position="405"/>
        <end position="423"/>
    </location>
</feature>
<feature type="transmembrane region" description="Helical" evidence="8">
    <location>
        <begin position="119"/>
        <end position="138"/>
    </location>
</feature>
<evidence type="ECO:0000256" key="1">
    <source>
        <dbReference type="ARBA" id="ARBA00004651"/>
    </source>
</evidence>
<evidence type="ECO:0000256" key="6">
    <source>
        <dbReference type="ARBA" id="ARBA00022989"/>
    </source>
</evidence>
<dbReference type="InterPro" id="IPR050297">
    <property type="entry name" value="LipidA_mod_glycosyltrf_83"/>
</dbReference>
<dbReference type="Proteomes" id="UP000679312">
    <property type="component" value="Chromosome"/>
</dbReference>
<accession>A0ABD7EJM4</accession>
<feature type="domain" description="ArnT-like N-terminal" evidence="9">
    <location>
        <begin position="34"/>
        <end position="232"/>
    </location>
</feature>
<dbReference type="PANTHER" id="PTHR33908:SF11">
    <property type="entry name" value="MEMBRANE PROTEIN"/>
    <property type="match status" value="1"/>
</dbReference>